<dbReference type="EMBL" id="BMAW01022834">
    <property type="protein sequence ID" value="GFT79721.1"/>
    <property type="molecule type" value="Genomic_DNA"/>
</dbReference>
<sequence>MPHSAVVKSDKDTTKVTVYTVHRQNKTDSKSRKILRLSRVSFGISLSSFILAATNKYHIKKSCQELLETARMFNYALYVDDLFYGADTVEKASELSQRAAEILMESSISLRKFETNSKEFRNLWFERDIAKEKMTKELPLKILGIIWNSKDNTFKLDV</sequence>
<protein>
    <submittedName>
        <fullName evidence="1">Reverse transcriptase domain-containing protein</fullName>
    </submittedName>
</protein>
<gene>
    <name evidence="1" type="primary">AVEN_58685_1</name>
    <name evidence="1" type="ORF">NPIL_656041</name>
</gene>
<comment type="caution">
    <text evidence="1">The sequence shown here is derived from an EMBL/GenBank/DDBJ whole genome shotgun (WGS) entry which is preliminary data.</text>
</comment>
<dbReference type="OrthoDB" id="6437258at2759"/>
<evidence type="ECO:0000313" key="2">
    <source>
        <dbReference type="Proteomes" id="UP000887013"/>
    </source>
</evidence>
<organism evidence="1 2">
    <name type="scientific">Nephila pilipes</name>
    <name type="common">Giant wood spider</name>
    <name type="synonym">Nephila maculata</name>
    <dbReference type="NCBI Taxonomy" id="299642"/>
    <lineage>
        <taxon>Eukaryota</taxon>
        <taxon>Metazoa</taxon>
        <taxon>Ecdysozoa</taxon>
        <taxon>Arthropoda</taxon>
        <taxon>Chelicerata</taxon>
        <taxon>Arachnida</taxon>
        <taxon>Araneae</taxon>
        <taxon>Araneomorphae</taxon>
        <taxon>Entelegynae</taxon>
        <taxon>Araneoidea</taxon>
        <taxon>Nephilidae</taxon>
        <taxon>Nephila</taxon>
    </lineage>
</organism>
<keyword evidence="2" id="KW-1185">Reference proteome</keyword>
<dbReference type="Proteomes" id="UP000887013">
    <property type="component" value="Unassembled WGS sequence"/>
</dbReference>
<dbReference type="AlphaFoldDB" id="A0A8X6U4K4"/>
<dbReference type="GO" id="GO:0003964">
    <property type="term" value="F:RNA-directed DNA polymerase activity"/>
    <property type="evidence" value="ECO:0007669"/>
    <property type="project" value="UniProtKB-KW"/>
</dbReference>
<keyword evidence="1" id="KW-0548">Nucleotidyltransferase</keyword>
<keyword evidence="1" id="KW-0695">RNA-directed DNA polymerase</keyword>
<keyword evidence="1" id="KW-0808">Transferase</keyword>
<proteinExistence type="predicted"/>
<evidence type="ECO:0000313" key="1">
    <source>
        <dbReference type="EMBL" id="GFT79721.1"/>
    </source>
</evidence>
<reference evidence="1" key="1">
    <citation type="submission" date="2020-08" db="EMBL/GenBank/DDBJ databases">
        <title>Multicomponent nature underlies the extraordinary mechanical properties of spider dragline silk.</title>
        <authorList>
            <person name="Kono N."/>
            <person name="Nakamura H."/>
            <person name="Mori M."/>
            <person name="Yoshida Y."/>
            <person name="Ohtoshi R."/>
            <person name="Malay A.D."/>
            <person name="Moran D.A.P."/>
            <person name="Tomita M."/>
            <person name="Numata K."/>
            <person name="Arakawa K."/>
        </authorList>
    </citation>
    <scope>NUCLEOTIDE SEQUENCE</scope>
</reference>
<name>A0A8X6U4K4_NEPPI</name>
<accession>A0A8X6U4K4</accession>